<dbReference type="GO" id="GO:0005886">
    <property type="term" value="C:plasma membrane"/>
    <property type="evidence" value="ECO:0007669"/>
    <property type="project" value="UniProtKB-SubCell"/>
</dbReference>
<dbReference type="GO" id="GO:0022857">
    <property type="term" value="F:transmembrane transporter activity"/>
    <property type="evidence" value="ECO:0007669"/>
    <property type="project" value="InterPro"/>
</dbReference>
<feature type="transmembrane region" description="Helical" evidence="6">
    <location>
        <begin position="449"/>
        <end position="468"/>
    </location>
</feature>
<reference evidence="8 9" key="1">
    <citation type="submission" date="2016-10" db="EMBL/GenBank/DDBJ databases">
        <authorList>
            <person name="de Groot N.N."/>
        </authorList>
    </citation>
    <scope>NUCLEOTIDE SEQUENCE [LARGE SCALE GENOMIC DNA]</scope>
    <source>
        <strain evidence="8 9">CGMCC 4.2022</strain>
    </source>
</reference>
<accession>A0A1H0NHS7</accession>
<dbReference type="PANTHER" id="PTHR23514">
    <property type="entry name" value="BYPASS OF STOP CODON PROTEIN 6"/>
    <property type="match status" value="1"/>
</dbReference>
<dbReference type="Pfam" id="PF07690">
    <property type="entry name" value="MFS_1"/>
    <property type="match status" value="2"/>
</dbReference>
<feature type="region of interest" description="Disordered" evidence="5">
    <location>
        <begin position="202"/>
        <end position="285"/>
    </location>
</feature>
<evidence type="ECO:0000256" key="1">
    <source>
        <dbReference type="ARBA" id="ARBA00004651"/>
    </source>
</evidence>
<feature type="transmembrane region" description="Helical" evidence="6">
    <location>
        <begin position="356"/>
        <end position="373"/>
    </location>
</feature>
<gene>
    <name evidence="8" type="ORF">SAMN05216259_11470</name>
</gene>
<dbReference type="InterPro" id="IPR051788">
    <property type="entry name" value="MFS_Transporter"/>
</dbReference>
<feature type="transmembrane region" description="Helical" evidence="6">
    <location>
        <begin position="148"/>
        <end position="170"/>
    </location>
</feature>
<protein>
    <submittedName>
        <fullName evidence="8">Major Facilitator Superfamily protein</fullName>
    </submittedName>
</protein>
<evidence type="ECO:0000256" key="5">
    <source>
        <dbReference type="SAM" id="MobiDB-lite"/>
    </source>
</evidence>
<feature type="transmembrane region" description="Helical" evidence="6">
    <location>
        <begin position="176"/>
        <end position="198"/>
    </location>
</feature>
<evidence type="ECO:0000256" key="4">
    <source>
        <dbReference type="ARBA" id="ARBA00023136"/>
    </source>
</evidence>
<dbReference type="InterPro" id="IPR036259">
    <property type="entry name" value="MFS_trans_sf"/>
</dbReference>
<organism evidence="8 9">
    <name type="scientific">Actinacidiphila guanduensis</name>
    <dbReference type="NCBI Taxonomy" id="310781"/>
    <lineage>
        <taxon>Bacteria</taxon>
        <taxon>Bacillati</taxon>
        <taxon>Actinomycetota</taxon>
        <taxon>Actinomycetes</taxon>
        <taxon>Kitasatosporales</taxon>
        <taxon>Streptomycetaceae</taxon>
        <taxon>Actinacidiphila</taxon>
    </lineage>
</organism>
<evidence type="ECO:0000313" key="8">
    <source>
        <dbReference type="EMBL" id="SDO92161.1"/>
    </source>
</evidence>
<feature type="compositionally biased region" description="Low complexity" evidence="5">
    <location>
        <begin position="263"/>
        <end position="283"/>
    </location>
</feature>
<keyword evidence="9" id="KW-1185">Reference proteome</keyword>
<feature type="transmembrane region" description="Helical" evidence="6">
    <location>
        <begin position="109"/>
        <end position="127"/>
    </location>
</feature>
<dbReference type="InterPro" id="IPR011701">
    <property type="entry name" value="MFS"/>
</dbReference>
<dbReference type="Proteomes" id="UP000199341">
    <property type="component" value="Unassembled WGS sequence"/>
</dbReference>
<name>A0A1H0NHS7_9ACTN</name>
<dbReference type="InterPro" id="IPR020846">
    <property type="entry name" value="MFS_dom"/>
</dbReference>
<feature type="compositionally biased region" description="Low complexity" evidence="5">
    <location>
        <begin position="202"/>
        <end position="250"/>
    </location>
</feature>
<dbReference type="SUPFAM" id="SSF103473">
    <property type="entry name" value="MFS general substrate transporter"/>
    <property type="match status" value="1"/>
</dbReference>
<feature type="domain" description="Major facilitator superfamily (MFS) profile" evidence="7">
    <location>
        <begin position="20"/>
        <end position="496"/>
    </location>
</feature>
<keyword evidence="3 6" id="KW-1133">Transmembrane helix</keyword>
<evidence type="ECO:0000256" key="3">
    <source>
        <dbReference type="ARBA" id="ARBA00022989"/>
    </source>
</evidence>
<keyword evidence="2 6" id="KW-0812">Transmembrane</keyword>
<comment type="subcellular location">
    <subcellularLocation>
        <location evidence="1">Cell membrane</location>
        <topology evidence="1">Multi-pass membrane protein</topology>
    </subcellularLocation>
</comment>
<keyword evidence="4 6" id="KW-0472">Membrane</keyword>
<evidence type="ECO:0000256" key="6">
    <source>
        <dbReference type="SAM" id="Phobius"/>
    </source>
</evidence>
<dbReference type="EMBL" id="FNIE01000014">
    <property type="protein sequence ID" value="SDO92161.1"/>
    <property type="molecule type" value="Genomic_DNA"/>
</dbReference>
<dbReference type="PROSITE" id="PS50850">
    <property type="entry name" value="MFS"/>
    <property type="match status" value="1"/>
</dbReference>
<dbReference type="PANTHER" id="PTHR23514:SF13">
    <property type="entry name" value="INNER MEMBRANE PROTEIN YBJJ"/>
    <property type="match status" value="1"/>
</dbReference>
<evidence type="ECO:0000256" key="2">
    <source>
        <dbReference type="ARBA" id="ARBA00022692"/>
    </source>
</evidence>
<dbReference type="Gene3D" id="1.20.1250.20">
    <property type="entry name" value="MFS general substrate transporter like domains"/>
    <property type="match status" value="2"/>
</dbReference>
<dbReference type="AlphaFoldDB" id="A0A1H0NHS7"/>
<feature type="transmembrane region" description="Helical" evidence="6">
    <location>
        <begin position="410"/>
        <end position="428"/>
    </location>
</feature>
<feature type="transmembrane region" description="Helical" evidence="6">
    <location>
        <begin position="52"/>
        <end position="72"/>
    </location>
</feature>
<evidence type="ECO:0000313" key="9">
    <source>
        <dbReference type="Proteomes" id="UP000199341"/>
    </source>
</evidence>
<sequence length="507" mass="49748">MSFFRTEIMCDTVPRMDRSLRAGRVATFAFFGLNGFVMGMWVVHIPSVEHRAGIGAAALGWLLLALGAGAFAGMQVAGPLADRYGARTVVPLSAALCSGTAVLPGLATGAGVLAVALLALGVSNGLLDASMNVHAVEVEHRYRRPVMSAFHATYSIGGVLASLVGARTLSWGWSPATTLACVGVLGLATAGLAAPALLPRPGTAGSAEKGSAGSAGATGSASAVGTGTGTGRATSDAADGDSAADRGAVSQGATNAGALGHDAASAGANSGAARPGSASPGTANPAAVTLDAANSLAARAGSGGPATAARIKYRTPQRIWALAALALMVMLSEGVANDWSALHLRTVLHASPATAALAYGTFAAAMTTGRLLTDRVAGKLGAAAVLRYGAATAALGMTCAALSPNAGLAIAGWGVFGLGLSGCVPQLFSAAGHTDRANAGANVSRVAGLGYLGMLAGPAVIGALTRIMPLNAAFFLPIAFCATAAAASPLLTPHPTPTPERTPAPTA</sequence>
<evidence type="ECO:0000259" key="7">
    <source>
        <dbReference type="PROSITE" id="PS50850"/>
    </source>
</evidence>
<dbReference type="CDD" id="cd17393">
    <property type="entry name" value="MFS_MosC_like"/>
    <property type="match status" value="1"/>
</dbReference>
<feature type="transmembrane region" description="Helical" evidence="6">
    <location>
        <begin position="474"/>
        <end position="492"/>
    </location>
</feature>
<feature type="transmembrane region" description="Helical" evidence="6">
    <location>
        <begin position="319"/>
        <end position="336"/>
    </location>
</feature>
<feature type="transmembrane region" description="Helical" evidence="6">
    <location>
        <begin position="25"/>
        <end position="46"/>
    </location>
</feature>
<proteinExistence type="predicted"/>
<dbReference type="STRING" id="310781.SAMN05216259_11470"/>